<feature type="region of interest" description="Disordered" evidence="3">
    <location>
        <begin position="105"/>
        <end position="130"/>
    </location>
</feature>
<dbReference type="InterPro" id="IPR003591">
    <property type="entry name" value="Leu-rich_rpt_typical-subtyp"/>
</dbReference>
<evidence type="ECO:0000256" key="3">
    <source>
        <dbReference type="SAM" id="MobiDB-lite"/>
    </source>
</evidence>
<proteinExistence type="predicted"/>
<evidence type="ECO:0000256" key="2">
    <source>
        <dbReference type="ARBA" id="ARBA00022737"/>
    </source>
</evidence>
<keyword evidence="5" id="KW-1185">Reference proteome</keyword>
<protein>
    <recommendedName>
        <fullName evidence="6">Leucine-rich repeat-containing protein</fullName>
    </recommendedName>
</protein>
<feature type="region of interest" description="Disordered" evidence="3">
    <location>
        <begin position="61"/>
        <end position="90"/>
    </location>
</feature>
<dbReference type="InterPro" id="IPR050216">
    <property type="entry name" value="LRR_domain-containing"/>
</dbReference>
<keyword evidence="1" id="KW-0433">Leucine-rich repeat</keyword>
<dbReference type="Gene3D" id="3.80.10.10">
    <property type="entry name" value="Ribonuclease Inhibitor"/>
    <property type="match status" value="1"/>
</dbReference>
<reference evidence="4" key="1">
    <citation type="journal article" date="2023" name="Mol. Phylogenet. Evol.">
        <title>Genome-scale phylogeny and comparative genomics of the fungal order Sordariales.</title>
        <authorList>
            <person name="Hensen N."/>
            <person name="Bonometti L."/>
            <person name="Westerberg I."/>
            <person name="Brannstrom I.O."/>
            <person name="Guillou S."/>
            <person name="Cros-Aarteil S."/>
            <person name="Calhoun S."/>
            <person name="Haridas S."/>
            <person name="Kuo A."/>
            <person name="Mondo S."/>
            <person name="Pangilinan J."/>
            <person name="Riley R."/>
            <person name="LaButti K."/>
            <person name="Andreopoulos B."/>
            <person name="Lipzen A."/>
            <person name="Chen C."/>
            <person name="Yan M."/>
            <person name="Daum C."/>
            <person name="Ng V."/>
            <person name="Clum A."/>
            <person name="Steindorff A."/>
            <person name="Ohm R.A."/>
            <person name="Martin F."/>
            <person name="Silar P."/>
            <person name="Natvig D.O."/>
            <person name="Lalanne C."/>
            <person name="Gautier V."/>
            <person name="Ament-Velasquez S.L."/>
            <person name="Kruys A."/>
            <person name="Hutchinson M.I."/>
            <person name="Powell A.J."/>
            <person name="Barry K."/>
            <person name="Miller A.N."/>
            <person name="Grigoriev I.V."/>
            <person name="Debuchy R."/>
            <person name="Gladieux P."/>
            <person name="Hiltunen Thoren M."/>
            <person name="Johannesson H."/>
        </authorList>
    </citation>
    <scope>NUCLEOTIDE SEQUENCE</scope>
    <source>
        <strain evidence="4">CBS 232.78</strain>
    </source>
</reference>
<evidence type="ECO:0008006" key="6">
    <source>
        <dbReference type="Google" id="ProtNLM"/>
    </source>
</evidence>
<evidence type="ECO:0000313" key="4">
    <source>
        <dbReference type="EMBL" id="KAK3371966.1"/>
    </source>
</evidence>
<feature type="region of interest" description="Disordered" evidence="3">
    <location>
        <begin position="1"/>
        <end position="49"/>
    </location>
</feature>
<feature type="compositionally biased region" description="Low complexity" evidence="3">
    <location>
        <begin position="111"/>
        <end position="125"/>
    </location>
</feature>
<accession>A0AAE0N5Z8</accession>
<dbReference type="PANTHER" id="PTHR48051">
    <property type="match status" value="1"/>
</dbReference>
<keyword evidence="2" id="KW-0677">Repeat</keyword>
<dbReference type="GO" id="GO:0005737">
    <property type="term" value="C:cytoplasm"/>
    <property type="evidence" value="ECO:0007669"/>
    <property type="project" value="TreeGrafter"/>
</dbReference>
<sequence length="538" mass="59974">MADNEPSLPVLPGHPLKRARGTATNAPLAALTSSDPAVFSSDDDPALDNYVHGRRKKRYVGSWFDQHPASSDSALGDEEMGPPPVPLPKREFRRQLDSGVWMPAQDAQDGSIESSDSSAEPIESSGEANDEWDLSVCQSDDDVFVRTRTSRSSMVPMPRTILSDEELLAQSIVDACNREGRQVVDLSSLGLSSLSADVLGTITQIAPIPVITKDVHEEYKAPRIQLFLNGNLLRLIPVAIVNVEHLTHLSLRMNNLVELPPSFAALKNLESLNVGQNSLRFLPSELLPLLKKGSKLRELLIHPNPFYQPQDARYCAWGVEEYQLETFGPVDEAEVEIGNEWTGMTTILRARTPVQFSRGSRGVCSGFRFPQDTEKLDQEDFWELAVPSEHLKWSRRNQLDALRGGPKGPRSLVEMCLRLAARAEVTDQEYLALRLDHLVAAARRAGELHKMGGQICCICKRETLIPATEWVEFHEVQQTTIKMNEDGTEIEQIRRVSSNNGIEPWVPFMRRGCSWACLPHKAEPPTTSEQRSRLLALP</sequence>
<dbReference type="SMART" id="SM00369">
    <property type="entry name" value="LRR_TYP"/>
    <property type="match status" value="2"/>
</dbReference>
<dbReference type="EMBL" id="JAULSW010000008">
    <property type="protein sequence ID" value="KAK3371966.1"/>
    <property type="molecule type" value="Genomic_DNA"/>
</dbReference>
<evidence type="ECO:0000313" key="5">
    <source>
        <dbReference type="Proteomes" id="UP001285441"/>
    </source>
</evidence>
<dbReference type="SUPFAM" id="SSF52075">
    <property type="entry name" value="Outer arm dynein light chain 1"/>
    <property type="match status" value="1"/>
</dbReference>
<reference evidence="4" key="2">
    <citation type="submission" date="2023-06" db="EMBL/GenBank/DDBJ databases">
        <authorList>
            <consortium name="Lawrence Berkeley National Laboratory"/>
            <person name="Haridas S."/>
            <person name="Hensen N."/>
            <person name="Bonometti L."/>
            <person name="Westerberg I."/>
            <person name="Brannstrom I.O."/>
            <person name="Guillou S."/>
            <person name="Cros-Aarteil S."/>
            <person name="Calhoun S."/>
            <person name="Kuo A."/>
            <person name="Mondo S."/>
            <person name="Pangilinan J."/>
            <person name="Riley R."/>
            <person name="LaButti K."/>
            <person name="Andreopoulos B."/>
            <person name="Lipzen A."/>
            <person name="Chen C."/>
            <person name="Yanf M."/>
            <person name="Daum C."/>
            <person name="Ng V."/>
            <person name="Clum A."/>
            <person name="Steindorff A."/>
            <person name="Ohm R."/>
            <person name="Martin F."/>
            <person name="Silar P."/>
            <person name="Natvig D."/>
            <person name="Lalanne C."/>
            <person name="Gautier V."/>
            <person name="Ament-velasquez S.L."/>
            <person name="Kruys A."/>
            <person name="Hutchinson M.I."/>
            <person name="Powell A.J."/>
            <person name="Barry K."/>
            <person name="Miller A.N."/>
            <person name="Grigoriev I.V."/>
            <person name="Debuchy R."/>
            <person name="Gladieux P."/>
            <person name="Thoren M.H."/>
            <person name="Johannesson H."/>
        </authorList>
    </citation>
    <scope>NUCLEOTIDE SEQUENCE</scope>
    <source>
        <strain evidence="4">CBS 232.78</strain>
    </source>
</reference>
<dbReference type="AlphaFoldDB" id="A0AAE0N5Z8"/>
<dbReference type="Proteomes" id="UP001285441">
    <property type="component" value="Unassembled WGS sequence"/>
</dbReference>
<gene>
    <name evidence="4" type="ORF">B0H63DRAFT_483437</name>
</gene>
<evidence type="ECO:0000256" key="1">
    <source>
        <dbReference type="ARBA" id="ARBA00022614"/>
    </source>
</evidence>
<dbReference type="InterPro" id="IPR032675">
    <property type="entry name" value="LRR_dom_sf"/>
</dbReference>
<dbReference type="PANTHER" id="PTHR48051:SF1">
    <property type="entry name" value="RAS SUPPRESSOR PROTEIN 1"/>
    <property type="match status" value="1"/>
</dbReference>
<organism evidence="4 5">
    <name type="scientific">Podospora didyma</name>
    <dbReference type="NCBI Taxonomy" id="330526"/>
    <lineage>
        <taxon>Eukaryota</taxon>
        <taxon>Fungi</taxon>
        <taxon>Dikarya</taxon>
        <taxon>Ascomycota</taxon>
        <taxon>Pezizomycotina</taxon>
        <taxon>Sordariomycetes</taxon>
        <taxon>Sordariomycetidae</taxon>
        <taxon>Sordariales</taxon>
        <taxon>Podosporaceae</taxon>
        <taxon>Podospora</taxon>
    </lineage>
</organism>
<name>A0AAE0N5Z8_9PEZI</name>
<comment type="caution">
    <text evidence="4">The sequence shown here is derived from an EMBL/GenBank/DDBJ whole genome shotgun (WGS) entry which is preliminary data.</text>
</comment>